<dbReference type="InterPro" id="IPR010998">
    <property type="entry name" value="Integrase_recombinase_N"/>
</dbReference>
<feature type="domain" description="Core-binding (CB)" evidence="6">
    <location>
        <begin position="80"/>
        <end position="168"/>
    </location>
</feature>
<dbReference type="InterPro" id="IPR058717">
    <property type="entry name" value="Phage_L5_Integrase_N"/>
</dbReference>
<dbReference type="PANTHER" id="PTHR30349:SF64">
    <property type="entry name" value="PROPHAGE INTEGRASE INTD-RELATED"/>
    <property type="match status" value="1"/>
</dbReference>
<dbReference type="Pfam" id="PF00589">
    <property type="entry name" value="Phage_integrase"/>
    <property type="match status" value="1"/>
</dbReference>
<dbReference type="PANTHER" id="PTHR30349">
    <property type="entry name" value="PHAGE INTEGRASE-RELATED"/>
    <property type="match status" value="1"/>
</dbReference>
<gene>
    <name evidence="7" type="ORF">NYP18_03540</name>
</gene>
<dbReference type="Proteomes" id="UP001205965">
    <property type="component" value="Unassembled WGS sequence"/>
</dbReference>
<dbReference type="InterPro" id="IPR050090">
    <property type="entry name" value="Tyrosine_recombinase_XerCD"/>
</dbReference>
<evidence type="ECO:0000313" key="8">
    <source>
        <dbReference type="Proteomes" id="UP001205965"/>
    </source>
</evidence>
<dbReference type="InterPro" id="IPR044068">
    <property type="entry name" value="CB"/>
</dbReference>
<dbReference type="Pfam" id="PF26003">
    <property type="entry name" value="Integrase_N_phage"/>
    <property type="match status" value="1"/>
</dbReference>
<dbReference type="SUPFAM" id="SSF56349">
    <property type="entry name" value="DNA breaking-rejoining enzymes"/>
    <property type="match status" value="1"/>
</dbReference>
<evidence type="ECO:0000256" key="4">
    <source>
        <dbReference type="PROSITE-ProRule" id="PRU01248"/>
    </source>
</evidence>
<protein>
    <submittedName>
        <fullName evidence="7">Site-specific integrase</fullName>
    </submittedName>
</protein>
<evidence type="ECO:0000259" key="6">
    <source>
        <dbReference type="PROSITE" id="PS51900"/>
    </source>
</evidence>
<reference evidence="7 8" key="1">
    <citation type="submission" date="2022-08" db="EMBL/GenBank/DDBJ databases">
        <title>YIM 101645 draft genome.</title>
        <authorList>
            <person name="Chen X."/>
        </authorList>
    </citation>
    <scope>NUCLEOTIDE SEQUENCE [LARGE SCALE GENOMIC DNA]</scope>
    <source>
        <strain evidence="7 8">YIM 101645</strain>
    </source>
</reference>
<keyword evidence="3" id="KW-0233">DNA recombination</keyword>
<proteinExistence type="inferred from homology"/>
<comment type="caution">
    <text evidence="7">The sequence shown here is derived from an EMBL/GenBank/DDBJ whole genome shotgun (WGS) entry which is preliminary data.</text>
</comment>
<sequence>MARRRTTRRSFGKAEQLPSGKWRARYTYPPGTERYAHKAPHTFYRRTDAEAWLNAEERLIELGIWTPPADRKAEQVRASITVRELIDRWLTESTYKASTISSHRGKLSPRVLGPSRPGFDSLAAEPIAKVDRERIRRWWKEVQATWPTTGNSNSFAYKRLRTAFQFAVEHDLLTENPVQIKGAGIAPRPKSRDHDVLTIEQVLTIIDAMPARYRIAVSLMCWAGLRLGEVLELRSADLIGLNGTGAVIVRVRRNVQRVKDEATGKQVLVVLNSPKTPAGNRDIQLPEKVAAELRAHVEEYVKPDKDALIITTSTGRQMMDTHFRQPFATAKGRAGRPEVTPHDCRRFYGTWLVNSGVVALEEARRLMGHETVEQLMEYQRSMKGFEKRAADAMNELIPERRPISEQ</sequence>
<comment type="similarity">
    <text evidence="1">Belongs to the 'phage' integrase family.</text>
</comment>
<evidence type="ECO:0000313" key="7">
    <source>
        <dbReference type="EMBL" id="MCS5478722.1"/>
    </source>
</evidence>
<evidence type="ECO:0000256" key="3">
    <source>
        <dbReference type="ARBA" id="ARBA00023172"/>
    </source>
</evidence>
<dbReference type="InterPro" id="IPR013762">
    <property type="entry name" value="Integrase-like_cat_sf"/>
</dbReference>
<name>A0ABT2FU44_9CORY</name>
<dbReference type="InterPro" id="IPR002104">
    <property type="entry name" value="Integrase_catalytic"/>
</dbReference>
<dbReference type="RefSeq" id="WP_259426802.1">
    <property type="nucleotide sequence ID" value="NZ_JANWTC010000002.1"/>
</dbReference>
<dbReference type="PROSITE" id="PS51900">
    <property type="entry name" value="CB"/>
    <property type="match status" value="1"/>
</dbReference>
<organism evidence="7 8">
    <name type="scientific">Corynebacterium lemuris</name>
    <dbReference type="NCBI Taxonomy" id="1859292"/>
    <lineage>
        <taxon>Bacteria</taxon>
        <taxon>Bacillati</taxon>
        <taxon>Actinomycetota</taxon>
        <taxon>Actinomycetes</taxon>
        <taxon>Mycobacteriales</taxon>
        <taxon>Corynebacteriaceae</taxon>
        <taxon>Corynebacterium</taxon>
    </lineage>
</organism>
<evidence type="ECO:0000256" key="1">
    <source>
        <dbReference type="ARBA" id="ARBA00008857"/>
    </source>
</evidence>
<dbReference type="Gene3D" id="1.10.150.130">
    <property type="match status" value="1"/>
</dbReference>
<dbReference type="PROSITE" id="PS51898">
    <property type="entry name" value="TYR_RECOMBINASE"/>
    <property type="match status" value="1"/>
</dbReference>
<dbReference type="InterPro" id="IPR011010">
    <property type="entry name" value="DNA_brk_join_enz"/>
</dbReference>
<keyword evidence="2 4" id="KW-0238">DNA-binding</keyword>
<evidence type="ECO:0000259" key="5">
    <source>
        <dbReference type="PROSITE" id="PS51898"/>
    </source>
</evidence>
<evidence type="ECO:0000256" key="2">
    <source>
        <dbReference type="ARBA" id="ARBA00023125"/>
    </source>
</evidence>
<dbReference type="EMBL" id="JANWTC010000002">
    <property type="protein sequence ID" value="MCS5478722.1"/>
    <property type="molecule type" value="Genomic_DNA"/>
</dbReference>
<feature type="domain" description="Tyr recombinase" evidence="5">
    <location>
        <begin position="192"/>
        <end position="391"/>
    </location>
</feature>
<dbReference type="Gene3D" id="1.10.443.10">
    <property type="entry name" value="Intergrase catalytic core"/>
    <property type="match status" value="1"/>
</dbReference>
<dbReference type="CDD" id="cd00397">
    <property type="entry name" value="DNA_BRE_C"/>
    <property type="match status" value="1"/>
</dbReference>
<accession>A0ABT2FU44</accession>
<keyword evidence="8" id="KW-1185">Reference proteome</keyword>